<gene>
    <name evidence="1" type="ORF">HMPREF9944_00180</name>
</gene>
<proteinExistence type="predicted"/>
<keyword evidence="2" id="KW-1185">Reference proteome</keyword>
<protein>
    <submittedName>
        <fullName evidence="1">Uncharacterized protein</fullName>
    </submittedName>
</protein>
<dbReference type="AlphaFoldDB" id="H1HJ47"/>
<dbReference type="STRING" id="999422.HMPREF9944_00180"/>
<dbReference type="EMBL" id="AGEK01000011">
    <property type="protein sequence ID" value="EHO74331.1"/>
    <property type="molecule type" value="Genomic_DNA"/>
</dbReference>
<comment type="caution">
    <text evidence="1">The sequence shown here is derived from an EMBL/GenBank/DDBJ whole genome shotgun (WGS) entry which is preliminary data.</text>
</comment>
<reference evidence="1 2" key="1">
    <citation type="submission" date="2011-12" db="EMBL/GenBank/DDBJ databases">
        <title>The Genome Sequence of Prevotella maculosa OT 289.</title>
        <authorList>
            <consortium name="The Broad Institute Genome Sequencing Platform"/>
            <person name="Earl A."/>
            <person name="Ward D."/>
            <person name="Feldgarden M."/>
            <person name="Gevers D."/>
            <person name="Izard J."/>
            <person name="Blanton J.M."/>
            <person name="Mathney J."/>
            <person name="Tanner A.C."/>
            <person name="Dewhirst F.E."/>
            <person name="Young S.K."/>
            <person name="Zeng Q."/>
            <person name="Gargeya S."/>
            <person name="Fitzgerald M."/>
            <person name="Haas B."/>
            <person name="Abouelleil A."/>
            <person name="Alvarado L."/>
            <person name="Arachchi H.M."/>
            <person name="Berlin A."/>
            <person name="Chapman S.B."/>
            <person name="Gearin G."/>
            <person name="Goldberg J."/>
            <person name="Griggs A."/>
            <person name="Gujja S."/>
            <person name="Hansen M."/>
            <person name="Heiman D."/>
            <person name="Howarth C."/>
            <person name="Larimer J."/>
            <person name="Lui A."/>
            <person name="MacDonald P.J.P."/>
            <person name="McCowen C."/>
            <person name="Montmayeur A."/>
            <person name="Murphy C."/>
            <person name="Neiman D."/>
            <person name="Pearson M."/>
            <person name="Priest M."/>
            <person name="Roberts A."/>
            <person name="Saif S."/>
            <person name="Shea T."/>
            <person name="Sisk P."/>
            <person name="Stolte C."/>
            <person name="Sykes S."/>
            <person name="Wortman J."/>
            <person name="Nusbaum C."/>
            <person name="Birren B."/>
        </authorList>
    </citation>
    <scope>NUCLEOTIDE SEQUENCE [LARGE SCALE GENOMIC DNA]</scope>
    <source>
        <strain evidence="1 2">OT 289</strain>
    </source>
</reference>
<sequence>MEMQNVSHEFLAMFISLRNDFSRFTSQSQSYQAIKWLRL</sequence>
<evidence type="ECO:0000313" key="1">
    <source>
        <dbReference type="EMBL" id="EHO74331.1"/>
    </source>
</evidence>
<accession>H1HJ47</accession>
<evidence type="ECO:0000313" key="2">
    <source>
        <dbReference type="Proteomes" id="UP000003167"/>
    </source>
</evidence>
<dbReference type="PATRIC" id="fig|999422.3.peg.169"/>
<name>H1HJ47_9BACT</name>
<dbReference type="Proteomes" id="UP000003167">
    <property type="component" value="Unassembled WGS sequence"/>
</dbReference>
<dbReference type="HOGENOM" id="CLU_3314679_0_0_10"/>
<organism evidence="1 2">
    <name type="scientific">Segatella maculosa OT 289</name>
    <dbReference type="NCBI Taxonomy" id="999422"/>
    <lineage>
        <taxon>Bacteria</taxon>
        <taxon>Pseudomonadati</taxon>
        <taxon>Bacteroidota</taxon>
        <taxon>Bacteroidia</taxon>
        <taxon>Bacteroidales</taxon>
        <taxon>Prevotellaceae</taxon>
        <taxon>Segatella</taxon>
    </lineage>
</organism>